<name>A0AAF0YD24_9TREE</name>
<dbReference type="AlphaFoldDB" id="A0AAF0YD24"/>
<dbReference type="PANTHER" id="PTHR47098">
    <property type="entry name" value="PROTEIN MAK32"/>
    <property type="match status" value="1"/>
</dbReference>
<feature type="region of interest" description="Disordered" evidence="1">
    <location>
        <begin position="119"/>
        <end position="140"/>
    </location>
</feature>
<organism evidence="3 4">
    <name type="scientific">Vanrija pseudolonga</name>
    <dbReference type="NCBI Taxonomy" id="143232"/>
    <lineage>
        <taxon>Eukaryota</taxon>
        <taxon>Fungi</taxon>
        <taxon>Dikarya</taxon>
        <taxon>Basidiomycota</taxon>
        <taxon>Agaricomycotina</taxon>
        <taxon>Tremellomycetes</taxon>
        <taxon>Trichosporonales</taxon>
        <taxon>Trichosporonaceae</taxon>
        <taxon>Vanrija</taxon>
    </lineage>
</organism>
<reference evidence="3" key="1">
    <citation type="submission" date="2023-10" db="EMBL/GenBank/DDBJ databases">
        <authorList>
            <person name="Noh H."/>
        </authorList>
    </citation>
    <scope>NUCLEOTIDE SEQUENCE</scope>
    <source>
        <strain evidence="3">DUCC4014</strain>
    </source>
</reference>
<evidence type="ECO:0000256" key="1">
    <source>
        <dbReference type="SAM" id="MobiDB-lite"/>
    </source>
</evidence>
<dbReference type="Pfam" id="PF00294">
    <property type="entry name" value="PfkB"/>
    <property type="match status" value="1"/>
</dbReference>
<keyword evidence="4" id="KW-1185">Reference proteome</keyword>
<feature type="domain" description="Carbohydrate kinase PfkB" evidence="2">
    <location>
        <begin position="190"/>
        <end position="370"/>
    </location>
</feature>
<dbReference type="GeneID" id="87808985"/>
<dbReference type="EMBL" id="CP086717">
    <property type="protein sequence ID" value="WOO82261.1"/>
    <property type="molecule type" value="Genomic_DNA"/>
</dbReference>
<dbReference type="InterPro" id="IPR011611">
    <property type="entry name" value="PfkB_dom"/>
</dbReference>
<dbReference type="Gene3D" id="3.40.1190.20">
    <property type="match status" value="1"/>
</dbReference>
<dbReference type="Proteomes" id="UP000827549">
    <property type="component" value="Chromosome 4"/>
</dbReference>
<evidence type="ECO:0000259" key="2">
    <source>
        <dbReference type="Pfam" id="PF00294"/>
    </source>
</evidence>
<dbReference type="InterPro" id="IPR029056">
    <property type="entry name" value="Ribokinase-like"/>
</dbReference>
<accession>A0AAF0YD24</accession>
<feature type="compositionally biased region" description="Polar residues" evidence="1">
    <location>
        <begin position="121"/>
        <end position="134"/>
    </location>
</feature>
<protein>
    <submittedName>
        <fullName evidence="3">Purtative protein</fullName>
    </submittedName>
</protein>
<sequence length="438" mass="46058">MGSSSGLILASIGTVGIDILEAPPPASATQSPPVPVPALSPTLSDLQSRRGSAAEVILTPLTANSTPLPSVDSVAVATHEAAAYASGTIGGGALYALIGARMWIESGQLRTLIDAAPRPAKTSSLTNSDAQANGSAVAGPEADDFPQPLEAHLSQFGPDMWAYNRQPGLRAVSAYLWYNADGKRNPLFGAEYLHVSPPYAPSHLRALLDALEGETTWRPKVVFEPHPEIINPGERAALEAIAHRLHVLSPNHEELLKFYGHSVPEPGAATVAEVEHVIDHLLAVGVGENGDGIIVVRCGSQGACVATRAGGKRWIPAYLDDCPQRVKDVTGAGNAFIGGFVAGLHFTNDPYEAGLYATVSASFVVEQRGLPSYTPSPRLVPLPSTPLSVPSPISPMLAHDDGFFGGTNGATKQPLPDMWNDETPLSRLEKLRARVGWA</sequence>
<dbReference type="RefSeq" id="XP_062628293.1">
    <property type="nucleotide sequence ID" value="XM_062772309.1"/>
</dbReference>
<dbReference type="SUPFAM" id="SSF53613">
    <property type="entry name" value="Ribokinase-like"/>
    <property type="match status" value="1"/>
</dbReference>
<evidence type="ECO:0000313" key="3">
    <source>
        <dbReference type="EMBL" id="WOO82261.1"/>
    </source>
</evidence>
<proteinExistence type="predicted"/>
<gene>
    <name evidence="3" type="primary">SPAC16C9.01c_0</name>
    <name evidence="3" type="ORF">LOC62_04G005757</name>
</gene>
<evidence type="ECO:0000313" key="4">
    <source>
        <dbReference type="Proteomes" id="UP000827549"/>
    </source>
</evidence>
<dbReference type="PANTHER" id="PTHR47098:SF2">
    <property type="entry name" value="PROTEIN MAK32"/>
    <property type="match status" value="1"/>
</dbReference>